<sequence length="116" mass="12058">MWTKSASVVGLLAAIFGFLLFAGGTIYGYVALTQLSEQRSVTTTCKVDPTSTGVQICETEAGGRPDRLVEAKQSRVILATGLMVSGAVLLGAGLVSGRQQYRYAPVPGAPQPVGAR</sequence>
<feature type="transmembrane region" description="Helical" evidence="1">
    <location>
        <begin position="6"/>
        <end position="30"/>
    </location>
</feature>
<reference evidence="2 3" key="1">
    <citation type="submission" date="2011-11" db="EMBL/GenBank/DDBJ databases">
        <title>Whole genome shotgun sequence of Gordonia araii NBRC 100433.</title>
        <authorList>
            <person name="Yoshida Y."/>
            <person name="Hosoyama A."/>
            <person name="Tsuchikane K."/>
            <person name="Katsumata H."/>
            <person name="Yamazaki S."/>
            <person name="Fujita N."/>
        </authorList>
    </citation>
    <scope>NUCLEOTIDE SEQUENCE [LARGE SCALE GENOMIC DNA]</scope>
    <source>
        <strain evidence="2 3">NBRC 100433</strain>
    </source>
</reference>
<dbReference type="EMBL" id="BAEE01000056">
    <property type="protein sequence ID" value="GAB10275.1"/>
    <property type="molecule type" value="Genomic_DNA"/>
</dbReference>
<comment type="caution">
    <text evidence="2">The sequence shown here is derived from an EMBL/GenBank/DDBJ whole genome shotgun (WGS) entry which is preliminary data.</text>
</comment>
<evidence type="ECO:0000313" key="3">
    <source>
        <dbReference type="Proteomes" id="UP000035088"/>
    </source>
</evidence>
<accession>G7H350</accession>
<keyword evidence="1" id="KW-0472">Membrane</keyword>
<gene>
    <name evidence="2" type="ORF">GOARA_056_00220</name>
</gene>
<dbReference type="RefSeq" id="WP_007322350.1">
    <property type="nucleotide sequence ID" value="NZ_BAEE01000056.1"/>
</dbReference>
<evidence type="ECO:0000313" key="2">
    <source>
        <dbReference type="EMBL" id="GAB10275.1"/>
    </source>
</evidence>
<dbReference type="AlphaFoldDB" id="G7H350"/>
<dbReference type="Proteomes" id="UP000035088">
    <property type="component" value="Unassembled WGS sequence"/>
</dbReference>
<proteinExistence type="predicted"/>
<keyword evidence="3" id="KW-1185">Reference proteome</keyword>
<name>G7H350_9ACTN</name>
<feature type="transmembrane region" description="Helical" evidence="1">
    <location>
        <begin position="76"/>
        <end position="95"/>
    </location>
</feature>
<evidence type="ECO:0000256" key="1">
    <source>
        <dbReference type="SAM" id="Phobius"/>
    </source>
</evidence>
<keyword evidence="1" id="KW-1133">Transmembrane helix</keyword>
<organism evidence="2 3">
    <name type="scientific">Gordonia araii NBRC 100433</name>
    <dbReference type="NCBI Taxonomy" id="1073574"/>
    <lineage>
        <taxon>Bacteria</taxon>
        <taxon>Bacillati</taxon>
        <taxon>Actinomycetota</taxon>
        <taxon>Actinomycetes</taxon>
        <taxon>Mycobacteriales</taxon>
        <taxon>Gordoniaceae</taxon>
        <taxon>Gordonia</taxon>
    </lineage>
</organism>
<keyword evidence="1" id="KW-0812">Transmembrane</keyword>
<protein>
    <recommendedName>
        <fullName evidence="4">Transmembrane protein</fullName>
    </recommendedName>
</protein>
<evidence type="ECO:0008006" key="4">
    <source>
        <dbReference type="Google" id="ProtNLM"/>
    </source>
</evidence>